<evidence type="ECO:0000256" key="1">
    <source>
        <dbReference type="ARBA" id="ARBA00004141"/>
    </source>
</evidence>
<proteinExistence type="predicted"/>
<evidence type="ECO:0000256" key="5">
    <source>
        <dbReference type="SAM" id="Phobius"/>
    </source>
</evidence>
<keyword evidence="8" id="KW-1185">Reference proteome</keyword>
<gene>
    <name evidence="7" type="ORF">D7D94_03610</name>
</gene>
<evidence type="ECO:0000256" key="2">
    <source>
        <dbReference type="ARBA" id="ARBA00022692"/>
    </source>
</evidence>
<dbReference type="Proteomes" id="UP000422989">
    <property type="component" value="Chromosome"/>
</dbReference>
<keyword evidence="2 5" id="KW-0812">Transmembrane</keyword>
<dbReference type="InterPro" id="IPR012340">
    <property type="entry name" value="NA-bd_OB-fold"/>
</dbReference>
<accession>A0A6I6DPN6</accession>
<feature type="transmembrane region" description="Helical" evidence="5">
    <location>
        <begin position="6"/>
        <end position="22"/>
    </location>
</feature>
<evidence type="ECO:0000313" key="7">
    <source>
        <dbReference type="EMBL" id="QGU26852.1"/>
    </source>
</evidence>
<dbReference type="PANTHER" id="PTHR33507:SF3">
    <property type="entry name" value="INNER MEMBRANE PROTEIN YBBJ"/>
    <property type="match status" value="1"/>
</dbReference>
<feature type="transmembrane region" description="Helical" evidence="5">
    <location>
        <begin position="52"/>
        <end position="69"/>
    </location>
</feature>
<comment type="subcellular location">
    <subcellularLocation>
        <location evidence="1">Membrane</location>
        <topology evidence="1">Multi-pass membrane protein</topology>
    </subcellularLocation>
</comment>
<dbReference type="InterPro" id="IPR052165">
    <property type="entry name" value="Membrane_assoc_protease"/>
</dbReference>
<evidence type="ECO:0000259" key="6">
    <source>
        <dbReference type="Pfam" id="PF01957"/>
    </source>
</evidence>
<dbReference type="InterPro" id="IPR002810">
    <property type="entry name" value="NfeD-like_C"/>
</dbReference>
<dbReference type="RefSeq" id="WP_156241256.1">
    <property type="nucleotide sequence ID" value="NZ_BAAAZL010000002.1"/>
</dbReference>
<dbReference type="GO" id="GO:0005886">
    <property type="term" value="C:plasma membrane"/>
    <property type="evidence" value="ECO:0007669"/>
    <property type="project" value="TreeGrafter"/>
</dbReference>
<protein>
    <submittedName>
        <fullName evidence="7">NfeD family protein</fullName>
    </submittedName>
</protein>
<sequence>MEAIEQYAWVVWLALIAIFLVVEMVSGELTFLMLGIGAIFGIGSGLLGAPLWLQVIVAAAAAVALLVFLRPPLLRRLNRSADPKTFNVDALVGLPGVVTETVTSMSGRVKLANGDSWSARVHGERSLAPQTPIAVESIQGATAFVVIRTLEES</sequence>
<evidence type="ECO:0000256" key="4">
    <source>
        <dbReference type="ARBA" id="ARBA00023136"/>
    </source>
</evidence>
<dbReference type="AlphaFoldDB" id="A0A6I6DPN6"/>
<dbReference type="Gene3D" id="2.40.50.140">
    <property type="entry name" value="Nucleic acid-binding proteins"/>
    <property type="match status" value="1"/>
</dbReference>
<feature type="domain" description="NfeD-like C-terminal" evidence="6">
    <location>
        <begin position="88"/>
        <end position="145"/>
    </location>
</feature>
<keyword evidence="4 5" id="KW-0472">Membrane</keyword>
<evidence type="ECO:0000313" key="8">
    <source>
        <dbReference type="Proteomes" id="UP000422989"/>
    </source>
</evidence>
<reference evidence="7 8" key="1">
    <citation type="submission" date="2018-09" db="EMBL/GenBank/DDBJ databases">
        <title>Whole genome sequencing of Microbacterium oryzae strain MB-10T.</title>
        <authorList>
            <person name="Das S.K."/>
        </authorList>
    </citation>
    <scope>NUCLEOTIDE SEQUENCE [LARGE SCALE GENOMIC DNA]</scope>
    <source>
        <strain evidence="7 8">MB-10</strain>
    </source>
</reference>
<keyword evidence="3 5" id="KW-1133">Transmembrane helix</keyword>
<dbReference type="EMBL" id="CP032550">
    <property type="protein sequence ID" value="QGU26852.1"/>
    <property type="molecule type" value="Genomic_DNA"/>
</dbReference>
<dbReference type="OrthoDB" id="5023964at2"/>
<dbReference type="KEGG" id="moj:D7D94_03610"/>
<organism evidence="7 8">
    <name type="scientific">Microbacterium oryzae</name>
    <dbReference type="NCBI Taxonomy" id="743009"/>
    <lineage>
        <taxon>Bacteria</taxon>
        <taxon>Bacillati</taxon>
        <taxon>Actinomycetota</taxon>
        <taxon>Actinomycetes</taxon>
        <taxon>Micrococcales</taxon>
        <taxon>Microbacteriaceae</taxon>
        <taxon>Microbacterium</taxon>
    </lineage>
</organism>
<evidence type="ECO:0000256" key="3">
    <source>
        <dbReference type="ARBA" id="ARBA00022989"/>
    </source>
</evidence>
<dbReference type="PANTHER" id="PTHR33507">
    <property type="entry name" value="INNER MEMBRANE PROTEIN YBBJ"/>
    <property type="match status" value="1"/>
</dbReference>
<name>A0A6I6DPN6_9MICO</name>
<dbReference type="Pfam" id="PF01957">
    <property type="entry name" value="NfeD"/>
    <property type="match status" value="1"/>
</dbReference>